<dbReference type="Proteomes" id="UP000179106">
    <property type="component" value="Unassembled WGS sequence"/>
</dbReference>
<evidence type="ECO:0000313" key="3">
    <source>
        <dbReference type="Proteomes" id="UP000179106"/>
    </source>
</evidence>
<name>A0A1G2GUA0_9BACT</name>
<dbReference type="AlphaFoldDB" id="A0A1G2GUA0"/>
<keyword evidence="1" id="KW-0472">Membrane</keyword>
<comment type="caution">
    <text evidence="2">The sequence shown here is derived from an EMBL/GenBank/DDBJ whole genome shotgun (WGS) entry which is preliminary data.</text>
</comment>
<sequence>MTSIEKEEKLGIIERMIRSVERWWALRRLQEATGRNLATTSPEQLAAGIVEHHWNIEFIKWLADSSLGENWIKRPIRLFRFKWRGEPREEIHSIMTNFYTSIIQSCIKSNFIHIAIRENGKECYHTTSEGDDFVSSYWPRVIWKLLDNIYAKTIILGLLGIIFAIWGKYILTQ</sequence>
<evidence type="ECO:0000313" key="2">
    <source>
        <dbReference type="EMBL" id="OGZ53680.1"/>
    </source>
</evidence>
<protein>
    <submittedName>
        <fullName evidence="2">Uncharacterized protein</fullName>
    </submittedName>
</protein>
<proteinExistence type="predicted"/>
<keyword evidence="1" id="KW-1133">Transmembrane helix</keyword>
<organism evidence="2 3">
    <name type="scientific">Candidatus Ryanbacteria bacterium RIFCSPLOWO2_01_FULL_48_26</name>
    <dbReference type="NCBI Taxonomy" id="1802126"/>
    <lineage>
        <taxon>Bacteria</taxon>
        <taxon>Candidatus Ryaniibacteriota</taxon>
    </lineage>
</organism>
<accession>A0A1G2GUA0</accession>
<feature type="transmembrane region" description="Helical" evidence="1">
    <location>
        <begin position="149"/>
        <end position="171"/>
    </location>
</feature>
<evidence type="ECO:0000256" key="1">
    <source>
        <dbReference type="SAM" id="Phobius"/>
    </source>
</evidence>
<reference evidence="2 3" key="1">
    <citation type="journal article" date="2016" name="Nat. Commun.">
        <title>Thousands of microbial genomes shed light on interconnected biogeochemical processes in an aquifer system.</title>
        <authorList>
            <person name="Anantharaman K."/>
            <person name="Brown C.T."/>
            <person name="Hug L.A."/>
            <person name="Sharon I."/>
            <person name="Castelle C.J."/>
            <person name="Probst A.J."/>
            <person name="Thomas B.C."/>
            <person name="Singh A."/>
            <person name="Wilkins M.J."/>
            <person name="Karaoz U."/>
            <person name="Brodie E.L."/>
            <person name="Williams K.H."/>
            <person name="Hubbard S.S."/>
            <person name="Banfield J.F."/>
        </authorList>
    </citation>
    <scope>NUCLEOTIDE SEQUENCE [LARGE SCALE GENOMIC DNA]</scope>
</reference>
<dbReference type="EMBL" id="MHNW01000014">
    <property type="protein sequence ID" value="OGZ53680.1"/>
    <property type="molecule type" value="Genomic_DNA"/>
</dbReference>
<keyword evidence="1" id="KW-0812">Transmembrane</keyword>
<gene>
    <name evidence="2" type="ORF">A3B25_01390</name>
</gene>